<keyword evidence="3" id="KW-1185">Reference proteome</keyword>
<keyword evidence="1" id="KW-0732">Signal</keyword>
<accession>A0AAN8X5J2</accession>
<feature type="signal peptide" evidence="1">
    <location>
        <begin position="1"/>
        <end position="21"/>
    </location>
</feature>
<sequence>MRVYLLMFMVAFLILLTPTSAILDLLAKKKAIFTTTKTGLYSVPNKLGLGSYQGYYLLSGGSGSTHGGGGSISSGGSSESDIIGSEINLGGSFASGPVVNSPVTSKPLVHDNIFGSINGETGDPFSTGADGSSFDIFGSSSLTPGGDFDLVSSINSAGAVGGSVEVSDGITTSGEKDSFEGINEDGGAAVAYCSEVTLPVINDVTTTHFSTEYVTVPMAITHYIFNTIPFNKTVLVTNSILTTVTGPIATGLCTSTKIYYKTATVNQGQVISVSGFVTKTNVAQSTTTVTNTLTDTLTVTQTLSQTQSLVTTIIGSTVTTTRTSVAVETLTNTITSHYNVWTSSISGVGQPVWIKTTALEWLPFTITKTLLKTHYKTIWMKCNGVGSGSYGY</sequence>
<protein>
    <submittedName>
        <fullName evidence="2">Uncharacterized protein</fullName>
    </submittedName>
</protein>
<gene>
    <name evidence="2" type="ORF">SK128_027066</name>
</gene>
<evidence type="ECO:0000313" key="2">
    <source>
        <dbReference type="EMBL" id="KAK7073304.1"/>
    </source>
</evidence>
<reference evidence="2 3" key="1">
    <citation type="submission" date="2023-11" db="EMBL/GenBank/DDBJ databases">
        <title>Halocaridina rubra genome assembly.</title>
        <authorList>
            <person name="Smith C."/>
        </authorList>
    </citation>
    <scope>NUCLEOTIDE SEQUENCE [LARGE SCALE GENOMIC DNA]</scope>
    <source>
        <strain evidence="2">EP-1</strain>
        <tissue evidence="2">Whole</tissue>
    </source>
</reference>
<dbReference type="Proteomes" id="UP001381693">
    <property type="component" value="Unassembled WGS sequence"/>
</dbReference>
<name>A0AAN8X5J2_HALRR</name>
<proteinExistence type="predicted"/>
<evidence type="ECO:0000256" key="1">
    <source>
        <dbReference type="SAM" id="SignalP"/>
    </source>
</evidence>
<organism evidence="2 3">
    <name type="scientific">Halocaridina rubra</name>
    <name type="common">Hawaiian red shrimp</name>
    <dbReference type="NCBI Taxonomy" id="373956"/>
    <lineage>
        <taxon>Eukaryota</taxon>
        <taxon>Metazoa</taxon>
        <taxon>Ecdysozoa</taxon>
        <taxon>Arthropoda</taxon>
        <taxon>Crustacea</taxon>
        <taxon>Multicrustacea</taxon>
        <taxon>Malacostraca</taxon>
        <taxon>Eumalacostraca</taxon>
        <taxon>Eucarida</taxon>
        <taxon>Decapoda</taxon>
        <taxon>Pleocyemata</taxon>
        <taxon>Caridea</taxon>
        <taxon>Atyoidea</taxon>
        <taxon>Atyidae</taxon>
        <taxon>Halocaridina</taxon>
    </lineage>
</organism>
<feature type="chain" id="PRO_5042882292" evidence="1">
    <location>
        <begin position="22"/>
        <end position="392"/>
    </location>
</feature>
<comment type="caution">
    <text evidence="2">The sequence shown here is derived from an EMBL/GenBank/DDBJ whole genome shotgun (WGS) entry which is preliminary data.</text>
</comment>
<evidence type="ECO:0000313" key="3">
    <source>
        <dbReference type="Proteomes" id="UP001381693"/>
    </source>
</evidence>
<dbReference type="EMBL" id="JAXCGZ010013221">
    <property type="protein sequence ID" value="KAK7073304.1"/>
    <property type="molecule type" value="Genomic_DNA"/>
</dbReference>
<dbReference type="AlphaFoldDB" id="A0AAN8X5J2"/>